<protein>
    <recommendedName>
        <fullName evidence="3">DUF4230 domain-containing protein</fullName>
    </recommendedName>
</protein>
<name>A0ABQ4P9S6_9GAMM</name>
<dbReference type="EMBL" id="BPEY01000020">
    <property type="protein sequence ID" value="GIU44317.1"/>
    <property type="molecule type" value="Genomic_DNA"/>
</dbReference>
<proteinExistence type="predicted"/>
<dbReference type="RefSeq" id="WP_220780580.1">
    <property type="nucleotide sequence ID" value="NZ_BPEY01000020.1"/>
</dbReference>
<reference evidence="1" key="1">
    <citation type="submission" date="2021-05" db="EMBL/GenBank/DDBJ databases">
        <title>Molecular characterization for Shewanella algae harboring chromosomal blaOXA-55-like strains isolated from clinical and environment sample.</title>
        <authorList>
            <person name="Ohama Y."/>
            <person name="Aoki K."/>
            <person name="Harada S."/>
            <person name="Moriya K."/>
            <person name="Ishii Y."/>
            <person name="Tateda K."/>
        </authorList>
    </citation>
    <scope>NUCLEOTIDE SEQUENCE</scope>
    <source>
        <strain evidence="1">JCM 11563</strain>
    </source>
</reference>
<evidence type="ECO:0000313" key="1">
    <source>
        <dbReference type="EMBL" id="GIU44317.1"/>
    </source>
</evidence>
<organism evidence="1 2">
    <name type="scientific">Shewanella sairae</name>
    <dbReference type="NCBI Taxonomy" id="190310"/>
    <lineage>
        <taxon>Bacteria</taxon>
        <taxon>Pseudomonadati</taxon>
        <taxon>Pseudomonadota</taxon>
        <taxon>Gammaproteobacteria</taxon>
        <taxon>Alteromonadales</taxon>
        <taxon>Shewanellaceae</taxon>
        <taxon>Shewanella</taxon>
    </lineage>
</organism>
<accession>A0ABQ4P9S6</accession>
<dbReference type="Proteomes" id="UP000887104">
    <property type="component" value="Unassembled WGS sequence"/>
</dbReference>
<gene>
    <name evidence="1" type="ORF">TUM4438_15240</name>
</gene>
<comment type="caution">
    <text evidence="1">The sequence shown here is derived from an EMBL/GenBank/DDBJ whole genome shotgun (WGS) entry which is preliminary data.</text>
</comment>
<evidence type="ECO:0000313" key="2">
    <source>
        <dbReference type="Proteomes" id="UP000887104"/>
    </source>
</evidence>
<evidence type="ECO:0008006" key="3">
    <source>
        <dbReference type="Google" id="ProtNLM"/>
    </source>
</evidence>
<keyword evidence="2" id="KW-1185">Reference proteome</keyword>
<sequence length="211" mass="24235">MSFKWNKALTILVIIALVFSLLFATLFFASTQLVSSKLNADSEANHHKYPLHIVLVEDNEVASTYSIESGTQLLQPSIHFTVNQRVTLFNMATRSIEIDREFLFSRDITRRDYTLSLSMTYQLDIKQIPRVLPTRHIDNEAKHISDSALRRTIASYYLEKDLPRFQQEACSDLKKRIQQGLLAQGYLLTTIDFGNLTTQYEPKIELSLGQC</sequence>